<dbReference type="Pfam" id="PF13411">
    <property type="entry name" value="MerR_1"/>
    <property type="match status" value="1"/>
</dbReference>
<dbReference type="AlphaFoldDB" id="A0A5N0UN96"/>
<name>A0A5N0UN96_9PSEU</name>
<dbReference type="Gene3D" id="1.10.1660.10">
    <property type="match status" value="1"/>
</dbReference>
<dbReference type="RefSeq" id="WP_144757242.1">
    <property type="nucleotide sequence ID" value="NZ_VMNW02000113.1"/>
</dbReference>
<keyword evidence="1" id="KW-0678">Repressor</keyword>
<feature type="domain" description="HTH merR-type" evidence="6">
    <location>
        <begin position="5"/>
        <end position="72"/>
    </location>
</feature>
<evidence type="ECO:0000256" key="3">
    <source>
        <dbReference type="ARBA" id="ARBA00023125"/>
    </source>
</evidence>
<protein>
    <submittedName>
        <fullName evidence="7">MerR family transcriptional regulator</fullName>
    </submittedName>
</protein>
<keyword evidence="4" id="KW-0804">Transcription</keyword>
<dbReference type="OrthoDB" id="9802039at2"/>
<dbReference type="InterPro" id="IPR009061">
    <property type="entry name" value="DNA-bd_dom_put_sf"/>
</dbReference>
<dbReference type="PANTHER" id="PTHR30204">
    <property type="entry name" value="REDOX-CYCLING DRUG-SENSING TRANSCRIPTIONAL ACTIVATOR SOXR"/>
    <property type="match status" value="1"/>
</dbReference>
<organism evidence="7 8">
    <name type="scientific">Amycolatopsis acidicola</name>
    <dbReference type="NCBI Taxonomy" id="2596893"/>
    <lineage>
        <taxon>Bacteria</taxon>
        <taxon>Bacillati</taxon>
        <taxon>Actinomycetota</taxon>
        <taxon>Actinomycetes</taxon>
        <taxon>Pseudonocardiales</taxon>
        <taxon>Pseudonocardiaceae</taxon>
        <taxon>Amycolatopsis</taxon>
    </lineage>
</organism>
<gene>
    <name evidence="7" type="ORF">FPZ12_040570</name>
</gene>
<dbReference type="Proteomes" id="UP000319769">
    <property type="component" value="Unassembled WGS sequence"/>
</dbReference>
<dbReference type="GO" id="GO:0003700">
    <property type="term" value="F:DNA-binding transcription factor activity"/>
    <property type="evidence" value="ECO:0007669"/>
    <property type="project" value="InterPro"/>
</dbReference>
<keyword evidence="2" id="KW-0805">Transcription regulation</keyword>
<reference evidence="7" key="1">
    <citation type="submission" date="2019-09" db="EMBL/GenBank/DDBJ databases">
        <authorList>
            <person name="Teo W.F.A."/>
            <person name="Duangmal K."/>
        </authorList>
    </citation>
    <scope>NUCLEOTIDE SEQUENCE [LARGE SCALE GENOMIC DNA]</scope>
    <source>
        <strain evidence="7">K81G1</strain>
    </source>
</reference>
<feature type="coiled-coil region" evidence="5">
    <location>
        <begin position="72"/>
        <end position="106"/>
    </location>
</feature>
<accession>A0A5N0UN96</accession>
<dbReference type="InterPro" id="IPR047057">
    <property type="entry name" value="MerR_fam"/>
</dbReference>
<dbReference type="EMBL" id="VMNW02000113">
    <property type="protein sequence ID" value="KAA9150720.1"/>
    <property type="molecule type" value="Genomic_DNA"/>
</dbReference>
<dbReference type="PROSITE" id="PS50937">
    <property type="entry name" value="HTH_MERR_2"/>
    <property type="match status" value="1"/>
</dbReference>
<sequence>MKSSDLAIGEVAARFGLPTHVLRHWESVGLLAPARDGGQRRYSHDELVRVALILMGKRVGLSLRQVRALVENRDAAEEAALLRAQVEALDRRIAEAREAKALLEHALECPLSFHECPDARAAIESWIPAVENNSSAAPVPR</sequence>
<dbReference type="SUPFAM" id="SSF46955">
    <property type="entry name" value="Putative DNA-binding domain"/>
    <property type="match status" value="1"/>
</dbReference>
<evidence type="ECO:0000256" key="1">
    <source>
        <dbReference type="ARBA" id="ARBA00022491"/>
    </source>
</evidence>
<evidence type="ECO:0000256" key="2">
    <source>
        <dbReference type="ARBA" id="ARBA00023015"/>
    </source>
</evidence>
<dbReference type="CDD" id="cd00592">
    <property type="entry name" value="HTH_MerR-like"/>
    <property type="match status" value="1"/>
</dbReference>
<evidence type="ECO:0000313" key="8">
    <source>
        <dbReference type="Proteomes" id="UP000319769"/>
    </source>
</evidence>
<dbReference type="PANTHER" id="PTHR30204:SF69">
    <property type="entry name" value="MERR-FAMILY TRANSCRIPTIONAL REGULATOR"/>
    <property type="match status" value="1"/>
</dbReference>
<keyword evidence="3" id="KW-0238">DNA-binding</keyword>
<evidence type="ECO:0000259" key="6">
    <source>
        <dbReference type="PROSITE" id="PS50937"/>
    </source>
</evidence>
<dbReference type="SMART" id="SM00422">
    <property type="entry name" value="HTH_MERR"/>
    <property type="match status" value="1"/>
</dbReference>
<evidence type="ECO:0000256" key="4">
    <source>
        <dbReference type="ARBA" id="ARBA00023163"/>
    </source>
</evidence>
<keyword evidence="5" id="KW-0175">Coiled coil</keyword>
<evidence type="ECO:0000313" key="7">
    <source>
        <dbReference type="EMBL" id="KAA9150720.1"/>
    </source>
</evidence>
<comment type="caution">
    <text evidence="7">The sequence shown here is derived from an EMBL/GenBank/DDBJ whole genome shotgun (WGS) entry which is preliminary data.</text>
</comment>
<dbReference type="InterPro" id="IPR000551">
    <property type="entry name" value="MerR-type_HTH_dom"/>
</dbReference>
<keyword evidence="8" id="KW-1185">Reference proteome</keyword>
<proteinExistence type="predicted"/>
<dbReference type="GO" id="GO:0003677">
    <property type="term" value="F:DNA binding"/>
    <property type="evidence" value="ECO:0007669"/>
    <property type="project" value="UniProtKB-KW"/>
</dbReference>
<evidence type="ECO:0000256" key="5">
    <source>
        <dbReference type="SAM" id="Coils"/>
    </source>
</evidence>